<organism evidence="6 7">
    <name type="scientific">Novosphingobium cyanobacteriorum</name>
    <dbReference type="NCBI Taxonomy" id="3024215"/>
    <lineage>
        <taxon>Bacteria</taxon>
        <taxon>Pseudomonadati</taxon>
        <taxon>Pseudomonadota</taxon>
        <taxon>Alphaproteobacteria</taxon>
        <taxon>Sphingomonadales</taxon>
        <taxon>Sphingomonadaceae</taxon>
        <taxon>Novosphingobium</taxon>
    </lineage>
</organism>
<evidence type="ECO:0000259" key="5">
    <source>
        <dbReference type="Pfam" id="PF00561"/>
    </source>
</evidence>
<dbReference type="InterPro" id="IPR002410">
    <property type="entry name" value="Peptidase_S33"/>
</dbReference>
<reference evidence="6 7" key="1">
    <citation type="submission" date="2023-03" db="EMBL/GenBank/DDBJ databases">
        <title>Novosphingobium cyanobacteriorum sp. nov., isolated from a eutrophic reservoir during the Microcystis bloom period.</title>
        <authorList>
            <person name="Kang M."/>
            <person name="Le V."/>
            <person name="Ko S.-R."/>
            <person name="Lee S.-A."/>
            <person name="Ahn C.-Y."/>
        </authorList>
    </citation>
    <scope>NUCLEOTIDE SEQUENCE [LARGE SCALE GENOMIC DNA]</scope>
    <source>
        <strain evidence="6 7">HBC54</strain>
    </source>
</reference>
<protein>
    <submittedName>
        <fullName evidence="6">Proline iminopeptidase-family hydrolase</fullName>
    </submittedName>
</protein>
<evidence type="ECO:0000313" key="6">
    <source>
        <dbReference type="EMBL" id="MDF8332606.1"/>
    </source>
</evidence>
<dbReference type="NCBIfam" id="TIGR01250">
    <property type="entry name" value="pro_imino_pep_2"/>
    <property type="match status" value="1"/>
</dbReference>
<dbReference type="PRINTS" id="PR00793">
    <property type="entry name" value="PROAMNOPTASE"/>
</dbReference>
<evidence type="ECO:0000256" key="2">
    <source>
        <dbReference type="ARBA" id="ARBA00022801"/>
    </source>
</evidence>
<dbReference type="Proteomes" id="UP001222770">
    <property type="component" value="Unassembled WGS sequence"/>
</dbReference>
<comment type="caution">
    <text evidence="6">The sequence shown here is derived from an EMBL/GenBank/DDBJ whole genome shotgun (WGS) entry which is preliminary data.</text>
</comment>
<evidence type="ECO:0000256" key="1">
    <source>
        <dbReference type="ARBA" id="ARBA00010088"/>
    </source>
</evidence>
<feature type="domain" description="AB hydrolase-1" evidence="5">
    <location>
        <begin position="65"/>
        <end position="196"/>
    </location>
</feature>
<sequence>MTDATLNRRALLAGLASLPLAGVAARAAPAPAGMKVKPDRDLKVQVPGGRIYVRINGDLKGPRLPLLYIHGGPGGNHTSLLPLTAMADERAVILYDQLDSGRSDAPHDPANWRVERFVQEIEAIRKALDIPRWHVGGGSWGGTLAIEYGAQRPPALASLIVQSPLVSTRSWIADASRLRGQMPAQWQGTMLACEGDTPPDAQQCAAADTAFLKRFVVRTDPDPRVAAYRKNAPRDAGPELYERMWGPTEFRAYGLLKDYDGEALLTKLDGRRTLFTAGEFDEARPATVAAFAKRAHAQFREIKGAAHAVLTDQPDATIALLRQWCARFDRA</sequence>
<accession>A0ABT6CFB9</accession>
<dbReference type="PANTHER" id="PTHR43798:SF27">
    <property type="entry name" value="HYDROLASE ALPHA_BETA HYDROLASE FOLD FAMILY"/>
    <property type="match status" value="1"/>
</dbReference>
<keyword evidence="2 3" id="KW-0378">Hydrolase</keyword>
<dbReference type="PROSITE" id="PS51318">
    <property type="entry name" value="TAT"/>
    <property type="match status" value="1"/>
</dbReference>
<feature type="signal peptide" evidence="4">
    <location>
        <begin position="1"/>
        <end position="27"/>
    </location>
</feature>
<evidence type="ECO:0000256" key="4">
    <source>
        <dbReference type="SAM" id="SignalP"/>
    </source>
</evidence>
<evidence type="ECO:0000256" key="3">
    <source>
        <dbReference type="PIRNR" id="PIRNR005539"/>
    </source>
</evidence>
<dbReference type="InterPro" id="IPR000073">
    <property type="entry name" value="AB_hydrolase_1"/>
</dbReference>
<dbReference type="InterPro" id="IPR005945">
    <property type="entry name" value="Pro_imino_pep"/>
</dbReference>
<dbReference type="Gene3D" id="3.40.50.1820">
    <property type="entry name" value="alpha/beta hydrolase"/>
    <property type="match status" value="1"/>
</dbReference>
<dbReference type="GO" id="GO:0016787">
    <property type="term" value="F:hydrolase activity"/>
    <property type="evidence" value="ECO:0007669"/>
    <property type="project" value="UniProtKB-KW"/>
</dbReference>
<dbReference type="EMBL" id="JAROCY010000004">
    <property type="protein sequence ID" value="MDF8332606.1"/>
    <property type="molecule type" value="Genomic_DNA"/>
</dbReference>
<keyword evidence="7" id="KW-1185">Reference proteome</keyword>
<dbReference type="Pfam" id="PF00561">
    <property type="entry name" value="Abhydrolase_1"/>
    <property type="match status" value="1"/>
</dbReference>
<proteinExistence type="inferred from homology"/>
<dbReference type="InterPro" id="IPR050266">
    <property type="entry name" value="AB_hydrolase_sf"/>
</dbReference>
<dbReference type="PIRSF" id="PIRSF005539">
    <property type="entry name" value="Pept_S33_TRI_F1"/>
    <property type="match status" value="1"/>
</dbReference>
<evidence type="ECO:0000313" key="7">
    <source>
        <dbReference type="Proteomes" id="UP001222770"/>
    </source>
</evidence>
<name>A0ABT6CFB9_9SPHN</name>
<feature type="chain" id="PRO_5047452390" evidence="4">
    <location>
        <begin position="28"/>
        <end position="331"/>
    </location>
</feature>
<dbReference type="SUPFAM" id="SSF53474">
    <property type="entry name" value="alpha/beta-Hydrolases"/>
    <property type="match status" value="1"/>
</dbReference>
<comment type="similarity">
    <text evidence="1 3">Belongs to the peptidase S33 family.</text>
</comment>
<dbReference type="RefSeq" id="WP_277275814.1">
    <property type="nucleotide sequence ID" value="NZ_JAROCY010000004.1"/>
</dbReference>
<dbReference type="InterPro" id="IPR006311">
    <property type="entry name" value="TAT_signal"/>
</dbReference>
<gene>
    <name evidence="6" type="ORF">POM99_05270</name>
</gene>
<dbReference type="InterPro" id="IPR029058">
    <property type="entry name" value="AB_hydrolase_fold"/>
</dbReference>
<keyword evidence="4" id="KW-0732">Signal</keyword>
<dbReference type="PANTHER" id="PTHR43798">
    <property type="entry name" value="MONOACYLGLYCEROL LIPASE"/>
    <property type="match status" value="1"/>
</dbReference>